<protein>
    <recommendedName>
        <fullName evidence="5">Inner membrane-spanning protein YciB</fullName>
    </recommendedName>
</protein>
<keyword evidence="8" id="KW-1185">Reference proteome</keyword>
<comment type="similarity">
    <text evidence="5">Belongs to the YciB family.</text>
</comment>
<name>A0A494TRS9_SPHPE</name>
<dbReference type="Proteomes" id="UP000276254">
    <property type="component" value="Chromosome"/>
</dbReference>
<dbReference type="Pfam" id="PF04279">
    <property type="entry name" value="IspA"/>
    <property type="match status" value="1"/>
</dbReference>
<sequence>MPAPAPKSHPGWTLAIDYGPLVAFFVAYKFAGIFTGTAIFMVAMIAALVISRWKLGRISPMLWLSAILILGFGGLTVWFHNPKFIQLKPTIIYLLLGGLLAIGLATGRPLLKYVLEAGYDGLTDRGWMILSRNWAIFFFAMAGFNEILRHTLDFDMWLTVKVWALPILSFAFALANIPILTKHGFGEAVAAKPPRVDTFDWPPPPRLKGEGTGIISDPRAMHRCRRDSGQRSPS</sequence>
<feature type="transmembrane region" description="Helical" evidence="5">
    <location>
        <begin position="61"/>
        <end position="79"/>
    </location>
</feature>
<evidence type="ECO:0000313" key="8">
    <source>
        <dbReference type="Proteomes" id="UP000276254"/>
    </source>
</evidence>
<keyword evidence="4 5" id="KW-0472">Membrane</keyword>
<feature type="transmembrane region" description="Helical" evidence="5">
    <location>
        <begin position="20"/>
        <end position="49"/>
    </location>
</feature>
<evidence type="ECO:0000256" key="5">
    <source>
        <dbReference type="HAMAP-Rule" id="MF_00189"/>
    </source>
</evidence>
<evidence type="ECO:0000313" key="7">
    <source>
        <dbReference type="EMBL" id="AYJ87805.1"/>
    </source>
</evidence>
<keyword evidence="2 5" id="KW-0812">Transmembrane</keyword>
<accession>A0A494TRS9</accession>
<dbReference type="EMBL" id="CP032829">
    <property type="protein sequence ID" value="AYJ87805.1"/>
    <property type="molecule type" value="Genomic_DNA"/>
</dbReference>
<feature type="region of interest" description="Disordered" evidence="6">
    <location>
        <begin position="200"/>
        <end position="234"/>
    </location>
</feature>
<keyword evidence="5" id="KW-0997">Cell inner membrane</keyword>
<dbReference type="PANTHER" id="PTHR36917:SF1">
    <property type="entry name" value="INNER MEMBRANE-SPANNING PROTEIN YCIB"/>
    <property type="match status" value="1"/>
</dbReference>
<keyword evidence="1 5" id="KW-1003">Cell membrane</keyword>
<feature type="transmembrane region" description="Helical" evidence="5">
    <location>
        <begin position="156"/>
        <end position="175"/>
    </location>
</feature>
<comment type="subcellular location">
    <subcellularLocation>
        <location evidence="5">Cell inner membrane</location>
        <topology evidence="5">Multi-pass membrane protein</topology>
    </subcellularLocation>
</comment>
<dbReference type="AlphaFoldDB" id="A0A494TRS9"/>
<evidence type="ECO:0000256" key="2">
    <source>
        <dbReference type="ARBA" id="ARBA00022692"/>
    </source>
</evidence>
<organism evidence="7 8">
    <name type="scientific">Sphingomonas paeninsulae</name>
    <dbReference type="NCBI Taxonomy" id="2319844"/>
    <lineage>
        <taxon>Bacteria</taxon>
        <taxon>Pseudomonadati</taxon>
        <taxon>Pseudomonadota</taxon>
        <taxon>Alphaproteobacteria</taxon>
        <taxon>Sphingomonadales</taxon>
        <taxon>Sphingomonadaceae</taxon>
        <taxon>Sphingomonas</taxon>
    </lineage>
</organism>
<dbReference type="KEGG" id="spha:D3Y57_06600"/>
<evidence type="ECO:0000256" key="1">
    <source>
        <dbReference type="ARBA" id="ARBA00022475"/>
    </source>
</evidence>
<dbReference type="OrthoDB" id="9788219at2"/>
<keyword evidence="3 5" id="KW-1133">Transmembrane helix</keyword>
<gene>
    <name evidence="5" type="primary">yciB</name>
    <name evidence="7" type="ORF">D3Y57_06600</name>
</gene>
<dbReference type="GO" id="GO:0005886">
    <property type="term" value="C:plasma membrane"/>
    <property type="evidence" value="ECO:0007669"/>
    <property type="project" value="UniProtKB-SubCell"/>
</dbReference>
<dbReference type="InterPro" id="IPR006008">
    <property type="entry name" value="YciB"/>
</dbReference>
<dbReference type="PANTHER" id="PTHR36917">
    <property type="entry name" value="INTRACELLULAR SEPTATION PROTEIN A-RELATED"/>
    <property type="match status" value="1"/>
</dbReference>
<evidence type="ECO:0000256" key="6">
    <source>
        <dbReference type="SAM" id="MobiDB-lite"/>
    </source>
</evidence>
<feature type="transmembrane region" description="Helical" evidence="5">
    <location>
        <begin position="91"/>
        <end position="115"/>
    </location>
</feature>
<reference evidence="7 8" key="1">
    <citation type="submission" date="2018-09" db="EMBL/GenBank/DDBJ databases">
        <title>Sphingomonas peninsula sp. nov., isolated from fildes peninsula, Antarctic soil.</title>
        <authorList>
            <person name="Yingchao G."/>
        </authorList>
    </citation>
    <scope>NUCLEOTIDE SEQUENCE [LARGE SCALE GENOMIC DNA]</scope>
    <source>
        <strain evidence="7 8">YZ-8</strain>
    </source>
</reference>
<evidence type="ECO:0000256" key="4">
    <source>
        <dbReference type="ARBA" id="ARBA00023136"/>
    </source>
</evidence>
<dbReference type="HAMAP" id="MF_00189">
    <property type="entry name" value="YciB"/>
    <property type="match status" value="1"/>
</dbReference>
<comment type="function">
    <text evidence="5">Plays a role in cell envelope biogenesis, maintenance of cell envelope integrity and membrane homeostasis.</text>
</comment>
<feature type="transmembrane region" description="Helical" evidence="5">
    <location>
        <begin position="127"/>
        <end position="144"/>
    </location>
</feature>
<evidence type="ECO:0000256" key="3">
    <source>
        <dbReference type="ARBA" id="ARBA00022989"/>
    </source>
</evidence>
<proteinExistence type="inferred from homology"/>